<dbReference type="Gene3D" id="3.30.300.30">
    <property type="match status" value="1"/>
</dbReference>
<comment type="caution">
    <text evidence="4">The sequence shown here is derived from an EMBL/GenBank/DDBJ whole genome shotgun (WGS) entry which is preliminary data.</text>
</comment>
<protein>
    <submittedName>
        <fullName evidence="4">ATP-dependent acyl-CoA ligase</fullName>
    </submittedName>
</protein>
<dbReference type="Gene3D" id="3.40.50.12780">
    <property type="entry name" value="N-terminal domain of ligase-like"/>
    <property type="match status" value="1"/>
</dbReference>
<dbReference type="SUPFAM" id="SSF56801">
    <property type="entry name" value="Acetyl-CoA synthetase-like"/>
    <property type="match status" value="1"/>
</dbReference>
<dbReference type="PANTHER" id="PTHR43201:SF5">
    <property type="entry name" value="MEDIUM-CHAIN ACYL-COA LIGASE ACSF2, MITOCHONDRIAL"/>
    <property type="match status" value="1"/>
</dbReference>
<keyword evidence="5" id="KW-1185">Reference proteome</keyword>
<dbReference type="InterPro" id="IPR045851">
    <property type="entry name" value="AMP-bd_C_sf"/>
</dbReference>
<evidence type="ECO:0000256" key="1">
    <source>
        <dbReference type="ARBA" id="ARBA00006432"/>
    </source>
</evidence>
<dbReference type="PANTHER" id="PTHR43201">
    <property type="entry name" value="ACYL-COA SYNTHETASE"/>
    <property type="match status" value="1"/>
</dbReference>
<comment type="similarity">
    <text evidence="1">Belongs to the ATP-dependent AMP-binding enzyme family.</text>
</comment>
<sequence>MDEYDQPVPPGVTGEIVVSADEPWSTFSGYWNQPEMSLEVMRNFRFHTGDAGYFDEDGYLWFSDRIKDMIRRRGENVAAQTVEDVVNAIDEVAESAAYPVPSEFGDDEIAISVVLRAGREISAAAIVAHCREQLPRFAVPRYVRIAESLPKTETGKIQKYKLKKLGTNGADDFPEERR</sequence>
<gene>
    <name evidence="4" type="ORF">FCN18_09390</name>
</gene>
<organism evidence="4 5">
    <name type="scientific">Prauserella endophytica</name>
    <dbReference type="NCBI Taxonomy" id="1592324"/>
    <lineage>
        <taxon>Bacteria</taxon>
        <taxon>Bacillati</taxon>
        <taxon>Actinomycetota</taxon>
        <taxon>Actinomycetes</taxon>
        <taxon>Pseudonocardiales</taxon>
        <taxon>Pseudonocardiaceae</taxon>
        <taxon>Prauserella</taxon>
        <taxon>Prauserella coralliicola group</taxon>
    </lineage>
</organism>
<dbReference type="EMBL" id="SWMS01000004">
    <property type="protein sequence ID" value="TKG71718.1"/>
    <property type="molecule type" value="Genomic_DNA"/>
</dbReference>
<name>A0ABY2S7P1_9PSEU</name>
<dbReference type="Proteomes" id="UP000309992">
    <property type="component" value="Unassembled WGS sequence"/>
</dbReference>
<reference evidence="4 5" key="1">
    <citation type="journal article" date="2015" name="Antonie Van Leeuwenhoek">
        <title>Prauserella endophytica sp. nov., an endophytic actinobacterium isolated from Tamarix taklamakanensis.</title>
        <authorList>
            <person name="Liu J.M."/>
            <person name="Habden X."/>
            <person name="Guo L."/>
            <person name="Tuo L."/>
            <person name="Jiang Z.K."/>
            <person name="Liu S.W."/>
            <person name="Liu X.F."/>
            <person name="Chen L."/>
            <person name="Li R.F."/>
            <person name="Zhang Y.Q."/>
            <person name="Sun C.H."/>
        </authorList>
    </citation>
    <scope>NUCLEOTIDE SEQUENCE [LARGE SCALE GENOMIC DNA]</scope>
    <source>
        <strain evidence="4 5">CGMCC 4.7182</strain>
    </source>
</reference>
<dbReference type="InterPro" id="IPR042099">
    <property type="entry name" value="ANL_N_sf"/>
</dbReference>
<keyword evidence="2 4" id="KW-0436">Ligase</keyword>
<dbReference type="GO" id="GO:0016874">
    <property type="term" value="F:ligase activity"/>
    <property type="evidence" value="ECO:0007669"/>
    <property type="project" value="UniProtKB-KW"/>
</dbReference>
<dbReference type="InterPro" id="IPR025110">
    <property type="entry name" value="AMP-bd_C"/>
</dbReference>
<evidence type="ECO:0000313" key="4">
    <source>
        <dbReference type="EMBL" id="TKG71718.1"/>
    </source>
</evidence>
<dbReference type="Pfam" id="PF13193">
    <property type="entry name" value="AMP-binding_C"/>
    <property type="match status" value="1"/>
</dbReference>
<accession>A0ABY2S7P1</accession>
<evidence type="ECO:0000259" key="3">
    <source>
        <dbReference type="Pfam" id="PF13193"/>
    </source>
</evidence>
<evidence type="ECO:0000313" key="5">
    <source>
        <dbReference type="Proteomes" id="UP000309992"/>
    </source>
</evidence>
<evidence type="ECO:0000256" key="2">
    <source>
        <dbReference type="ARBA" id="ARBA00022598"/>
    </source>
</evidence>
<proteinExistence type="inferred from homology"/>
<feature type="domain" description="AMP-binding enzyme C-terminal" evidence="3">
    <location>
        <begin position="82"/>
        <end position="156"/>
    </location>
</feature>